<dbReference type="InterPro" id="IPR029063">
    <property type="entry name" value="SAM-dependent_MTases_sf"/>
</dbReference>
<keyword evidence="5" id="KW-1185">Reference proteome</keyword>
<reference evidence="4 5" key="1">
    <citation type="submission" date="2020-10" db="EMBL/GenBank/DDBJ databases">
        <title>The Coptis chinensis genome and diversification of protoberbering-type alkaloids.</title>
        <authorList>
            <person name="Wang B."/>
            <person name="Shu S."/>
            <person name="Song C."/>
            <person name="Liu Y."/>
        </authorList>
    </citation>
    <scope>NUCLEOTIDE SEQUENCE [LARGE SCALE GENOMIC DNA]</scope>
    <source>
        <strain evidence="4">HL-2020</strain>
        <tissue evidence="4">Leaf</tissue>
    </source>
</reference>
<feature type="chain" id="PRO_5032783379" description="Methyltransferase type 11 domain-containing protein" evidence="1">
    <location>
        <begin position="18"/>
        <end position="451"/>
    </location>
</feature>
<protein>
    <recommendedName>
        <fullName evidence="6">Methyltransferase type 11 domain-containing protein</fullName>
    </recommendedName>
</protein>
<dbReference type="Gene3D" id="3.40.50.150">
    <property type="entry name" value="Vaccinia Virus protein VP39"/>
    <property type="match status" value="1"/>
</dbReference>
<accession>A0A835LIA0</accession>
<gene>
    <name evidence="4" type="ORF">IFM89_004748</name>
</gene>
<dbReference type="Pfam" id="PF25276">
    <property type="entry name" value="DUF7870"/>
    <property type="match status" value="1"/>
</dbReference>
<feature type="domain" description="DUF7870" evidence="3">
    <location>
        <begin position="365"/>
        <end position="448"/>
    </location>
</feature>
<evidence type="ECO:0000259" key="2">
    <source>
        <dbReference type="Pfam" id="PF08241"/>
    </source>
</evidence>
<feature type="signal peptide" evidence="1">
    <location>
        <begin position="1"/>
        <end position="17"/>
    </location>
</feature>
<dbReference type="GO" id="GO:0008757">
    <property type="term" value="F:S-adenosylmethionine-dependent methyltransferase activity"/>
    <property type="evidence" value="ECO:0007669"/>
    <property type="project" value="InterPro"/>
</dbReference>
<dbReference type="Pfam" id="PF08241">
    <property type="entry name" value="Methyltransf_11"/>
    <property type="match status" value="1"/>
</dbReference>
<dbReference type="PANTHER" id="PTHR47291">
    <property type="entry name" value="PEPTIDE UPSTREAM PROTEIN"/>
    <property type="match status" value="1"/>
</dbReference>
<dbReference type="PANTHER" id="PTHR47291:SF1">
    <property type="entry name" value="PEPTIDE UPSTREAM PROTEIN"/>
    <property type="match status" value="1"/>
</dbReference>
<keyword evidence="1" id="KW-0732">Signal</keyword>
<dbReference type="EMBL" id="JADFTS010000007">
    <property type="protein sequence ID" value="KAF9595810.1"/>
    <property type="molecule type" value="Genomic_DNA"/>
</dbReference>
<proteinExistence type="predicted"/>
<dbReference type="InterPro" id="IPR013216">
    <property type="entry name" value="Methyltransf_11"/>
</dbReference>
<dbReference type="OrthoDB" id="1076011at2759"/>
<dbReference type="SUPFAM" id="SSF53335">
    <property type="entry name" value="S-adenosyl-L-methionine-dependent methyltransferases"/>
    <property type="match status" value="1"/>
</dbReference>
<evidence type="ECO:0000313" key="4">
    <source>
        <dbReference type="EMBL" id="KAF9595810.1"/>
    </source>
</evidence>
<evidence type="ECO:0000256" key="1">
    <source>
        <dbReference type="SAM" id="SignalP"/>
    </source>
</evidence>
<feature type="domain" description="Methyltransferase type 11" evidence="2">
    <location>
        <begin position="105"/>
        <end position="178"/>
    </location>
</feature>
<evidence type="ECO:0000259" key="3">
    <source>
        <dbReference type="Pfam" id="PF25276"/>
    </source>
</evidence>
<dbReference type="InterPro" id="IPR057192">
    <property type="entry name" value="DUF7870"/>
</dbReference>
<evidence type="ECO:0008006" key="6">
    <source>
        <dbReference type="Google" id="ProtNLM"/>
    </source>
</evidence>
<dbReference type="Proteomes" id="UP000631114">
    <property type="component" value="Unassembled WGS sequence"/>
</dbReference>
<comment type="caution">
    <text evidence="4">The sequence shown here is derived from an EMBL/GenBank/DDBJ whole genome shotgun (WGS) entry which is preliminary data.</text>
</comment>
<sequence>MAKRVLLRAFLVAFAIAIFPSLQLIRDVDDESTKLNSYYDGCASSSNQALTAFPGRFMSLVYVFPYLANVIPCKEMGNITIDMFKELMDEKLLKINAKALCVGDGTASAVSALRELGFINIFGMNRHPFFSLMRKSFVYELEFEDESFDFVFSSDINRVTVPALLVLEIERVLKAGGIGAMLVYAHHANPVSLIKSATPISLYLKSSDVLHVHSIHHSFSLVIFRKKFDWINPFEHYQLPDECPSITENKPFMRHLEPVLEEKSLAVEGGFGFSYLSKFVDIASRKRFIYIDIGAGQFMSSNTTKWFLTMYPAPSRAVDVYVVDHNTTVLSSYVNRPGITFVYHPGLAGNKVAVNGDPPDPPPENEEFDFLAWFRETVAAGDFVVMKMNAQGVELQLLHELFESGDICLVDELFLRCTNNVDGQGSKNADCLDLVKGLRSNGVFVHQWLEN</sequence>
<dbReference type="AlphaFoldDB" id="A0A835LIA0"/>
<evidence type="ECO:0000313" key="5">
    <source>
        <dbReference type="Proteomes" id="UP000631114"/>
    </source>
</evidence>
<organism evidence="4 5">
    <name type="scientific">Coptis chinensis</name>
    <dbReference type="NCBI Taxonomy" id="261450"/>
    <lineage>
        <taxon>Eukaryota</taxon>
        <taxon>Viridiplantae</taxon>
        <taxon>Streptophyta</taxon>
        <taxon>Embryophyta</taxon>
        <taxon>Tracheophyta</taxon>
        <taxon>Spermatophyta</taxon>
        <taxon>Magnoliopsida</taxon>
        <taxon>Ranunculales</taxon>
        <taxon>Ranunculaceae</taxon>
        <taxon>Coptidoideae</taxon>
        <taxon>Coptis</taxon>
    </lineage>
</organism>
<name>A0A835LIA0_9MAGN</name>